<dbReference type="SFLD" id="SFLDS00029">
    <property type="entry name" value="Radical_SAM"/>
    <property type="match status" value="1"/>
</dbReference>
<comment type="caution">
    <text evidence="7">The sequence shown here is derived from an EMBL/GenBank/DDBJ whole genome shotgun (WGS) entry which is preliminary data.</text>
</comment>
<dbReference type="CDD" id="cd01335">
    <property type="entry name" value="Radical_SAM"/>
    <property type="match status" value="1"/>
</dbReference>
<evidence type="ECO:0000256" key="3">
    <source>
        <dbReference type="ARBA" id="ARBA00023004"/>
    </source>
</evidence>
<evidence type="ECO:0000256" key="1">
    <source>
        <dbReference type="ARBA" id="ARBA00022691"/>
    </source>
</evidence>
<evidence type="ECO:0000313" key="7">
    <source>
        <dbReference type="EMBL" id="KKN11092.1"/>
    </source>
</evidence>
<dbReference type="InterPro" id="IPR058240">
    <property type="entry name" value="rSAM_sf"/>
</dbReference>
<dbReference type="SFLD" id="SFLDG01386">
    <property type="entry name" value="main_SPASM_domain-containing"/>
    <property type="match status" value="1"/>
</dbReference>
<dbReference type="AlphaFoldDB" id="A0A0F9NGL8"/>
<proteinExistence type="predicted"/>
<dbReference type="EMBL" id="LAZR01004174">
    <property type="protein sequence ID" value="KKN11092.1"/>
    <property type="molecule type" value="Genomic_DNA"/>
</dbReference>
<dbReference type="InterPro" id="IPR007197">
    <property type="entry name" value="rSAM"/>
</dbReference>
<dbReference type="InterPro" id="IPR023885">
    <property type="entry name" value="4Fe4S-binding_SPASM_dom"/>
</dbReference>
<dbReference type="InterPro" id="IPR013785">
    <property type="entry name" value="Aldolase_TIM"/>
</dbReference>
<sequence length="417" mass="47056">MKIQNYGDWSLDLHQRVVAQRVPVCGSLEITQRCNLKCTHCYNSQALSDKEARSSELTYDEHCRILDEITEAGCLWLLYTGGEIFARKDFLDIYTYAKQKGLIISLFTNGTLITPKVADHLVRWRPFVIEITLYGRTRETYERVTGVPGSYERCMQGIKLLMERDLPLKLKTMAITINKHEIWEMKRYVEEDLGLEFKFDAMINPRIDCSQSPLNVRLTPEEVVALDLQDPKRVSEWRKFAKRFSVPAPSNPRCSDLYQCGGGISAFAVDPSGKTSICVLSHGETWDLRQGSFHDGWEQFLMKVRKKKITKHTKCVDCKIKAMCGACPAFGELENGEPEAPVDFLCHVAHLRAYSLGIPVPPSKDCEYCKGGSKYKDLMQVVGSLHHGKPIVASDELSANNDQEPAISDQGSPPRGA</sequence>
<dbReference type="PANTHER" id="PTHR11228:SF7">
    <property type="entry name" value="PQQA PEPTIDE CYCLASE"/>
    <property type="match status" value="1"/>
</dbReference>
<dbReference type="SUPFAM" id="SSF102114">
    <property type="entry name" value="Radical SAM enzymes"/>
    <property type="match status" value="1"/>
</dbReference>
<dbReference type="PANTHER" id="PTHR11228">
    <property type="entry name" value="RADICAL SAM DOMAIN PROTEIN"/>
    <property type="match status" value="1"/>
</dbReference>
<dbReference type="Gene3D" id="3.20.20.70">
    <property type="entry name" value="Aldolase class I"/>
    <property type="match status" value="1"/>
</dbReference>
<dbReference type="SFLD" id="SFLDG01067">
    <property type="entry name" value="SPASM/twitch_domain_containing"/>
    <property type="match status" value="1"/>
</dbReference>
<gene>
    <name evidence="7" type="ORF">LCGC14_1029960</name>
</gene>
<organism evidence="7">
    <name type="scientific">marine sediment metagenome</name>
    <dbReference type="NCBI Taxonomy" id="412755"/>
    <lineage>
        <taxon>unclassified sequences</taxon>
        <taxon>metagenomes</taxon>
        <taxon>ecological metagenomes</taxon>
    </lineage>
</organism>
<name>A0A0F9NGL8_9ZZZZ</name>
<keyword evidence="1" id="KW-0949">S-adenosyl-L-methionine</keyword>
<reference evidence="7" key="1">
    <citation type="journal article" date="2015" name="Nature">
        <title>Complex archaea that bridge the gap between prokaryotes and eukaryotes.</title>
        <authorList>
            <person name="Spang A."/>
            <person name="Saw J.H."/>
            <person name="Jorgensen S.L."/>
            <person name="Zaremba-Niedzwiedzka K."/>
            <person name="Martijn J."/>
            <person name="Lind A.E."/>
            <person name="van Eijk R."/>
            <person name="Schleper C."/>
            <person name="Guy L."/>
            <person name="Ettema T.J."/>
        </authorList>
    </citation>
    <scope>NUCLEOTIDE SEQUENCE</scope>
</reference>
<protein>
    <recommendedName>
        <fullName evidence="6">Radical SAM core domain-containing protein</fullName>
    </recommendedName>
</protein>
<dbReference type="InterPro" id="IPR050377">
    <property type="entry name" value="Radical_SAM_PqqE_MftC-like"/>
</dbReference>
<evidence type="ECO:0000256" key="5">
    <source>
        <dbReference type="SAM" id="MobiDB-lite"/>
    </source>
</evidence>
<keyword evidence="4" id="KW-0411">Iron-sulfur</keyword>
<evidence type="ECO:0000256" key="4">
    <source>
        <dbReference type="ARBA" id="ARBA00023014"/>
    </source>
</evidence>
<dbReference type="Pfam" id="PF04055">
    <property type="entry name" value="Radical_SAM"/>
    <property type="match status" value="1"/>
</dbReference>
<keyword evidence="3" id="KW-0408">Iron</keyword>
<dbReference type="GO" id="GO:0051536">
    <property type="term" value="F:iron-sulfur cluster binding"/>
    <property type="evidence" value="ECO:0007669"/>
    <property type="project" value="UniProtKB-KW"/>
</dbReference>
<accession>A0A0F9NGL8</accession>
<dbReference type="GO" id="GO:0046872">
    <property type="term" value="F:metal ion binding"/>
    <property type="evidence" value="ECO:0007669"/>
    <property type="project" value="UniProtKB-KW"/>
</dbReference>
<feature type="region of interest" description="Disordered" evidence="5">
    <location>
        <begin position="395"/>
        <end position="417"/>
    </location>
</feature>
<dbReference type="NCBIfam" id="TIGR04085">
    <property type="entry name" value="rSAM_more_4Fe4S"/>
    <property type="match status" value="1"/>
</dbReference>
<feature type="domain" description="Radical SAM core" evidence="6">
    <location>
        <begin position="20"/>
        <end position="241"/>
    </location>
</feature>
<evidence type="ECO:0000259" key="6">
    <source>
        <dbReference type="PROSITE" id="PS51918"/>
    </source>
</evidence>
<keyword evidence="2" id="KW-0479">Metal-binding</keyword>
<dbReference type="PROSITE" id="PS51918">
    <property type="entry name" value="RADICAL_SAM"/>
    <property type="match status" value="1"/>
</dbReference>
<dbReference type="GO" id="GO:0003824">
    <property type="term" value="F:catalytic activity"/>
    <property type="evidence" value="ECO:0007669"/>
    <property type="project" value="InterPro"/>
</dbReference>
<evidence type="ECO:0000256" key="2">
    <source>
        <dbReference type="ARBA" id="ARBA00022723"/>
    </source>
</evidence>